<comment type="caution">
    <text evidence="2">The sequence shown here is derived from an EMBL/GenBank/DDBJ whole genome shotgun (WGS) entry which is preliminary data.</text>
</comment>
<protein>
    <submittedName>
        <fullName evidence="2">Uncharacterized protein</fullName>
    </submittedName>
</protein>
<keyword evidence="3" id="KW-1185">Reference proteome</keyword>
<evidence type="ECO:0000256" key="1">
    <source>
        <dbReference type="SAM" id="Phobius"/>
    </source>
</evidence>
<dbReference type="RefSeq" id="WP_007258026.1">
    <property type="nucleotide sequence ID" value="NZ_AOHZ01000017.1"/>
</dbReference>
<dbReference type="eggNOG" id="arCOG02911">
    <property type="taxonomic scope" value="Archaea"/>
</dbReference>
<accession>L9XJB9</accession>
<evidence type="ECO:0000313" key="2">
    <source>
        <dbReference type="EMBL" id="ELY60753.1"/>
    </source>
</evidence>
<feature type="transmembrane region" description="Helical" evidence="1">
    <location>
        <begin position="22"/>
        <end position="41"/>
    </location>
</feature>
<name>L9XJB9_9EURY</name>
<dbReference type="STRING" id="1227499.C493_03587"/>
<keyword evidence="1" id="KW-0812">Transmembrane</keyword>
<organism evidence="2 3">
    <name type="scientific">Natronolimnohabitans innermongolicus JCM 12255</name>
    <dbReference type="NCBI Taxonomy" id="1227499"/>
    <lineage>
        <taxon>Archaea</taxon>
        <taxon>Methanobacteriati</taxon>
        <taxon>Methanobacteriota</taxon>
        <taxon>Stenosarchaea group</taxon>
        <taxon>Halobacteria</taxon>
        <taxon>Halobacteriales</taxon>
        <taxon>Natrialbaceae</taxon>
        <taxon>Natronolimnohabitans</taxon>
    </lineage>
</organism>
<dbReference type="AlphaFoldDB" id="L9XJB9"/>
<dbReference type="EMBL" id="AOHZ01000017">
    <property type="protein sequence ID" value="ELY60753.1"/>
    <property type="molecule type" value="Genomic_DNA"/>
</dbReference>
<keyword evidence="1" id="KW-0472">Membrane</keyword>
<dbReference type="Pfam" id="PF23960">
    <property type="entry name" value="DUF7289"/>
    <property type="match status" value="1"/>
</dbReference>
<dbReference type="PATRIC" id="fig|1227499.3.peg.739"/>
<proteinExistence type="predicted"/>
<dbReference type="Proteomes" id="UP000011602">
    <property type="component" value="Unassembled WGS sequence"/>
</dbReference>
<dbReference type="InterPro" id="IPR055713">
    <property type="entry name" value="DUF7289"/>
</dbReference>
<dbReference type="OrthoDB" id="118051at2157"/>
<sequence length="253" mass="27329">MNRDDPVEDRPLGPGTRGISEVVAFVLIFAIILGSVGFLYTTGFGAMNSYQENEQQTNAVRAMESLTDNFNDVMRSDGVNERYGELTLRGGTITTGDGGTEITVDLDDTENPDPIQLGEFAYEDDGEIVAYEGGALIRADDTGSVPIREPQFTCRDRGSEGETTAVVSLVSVTGEERSFQSSSGTGVTMSVEEYDTTVYDEPGEVTITADTDDDNEYGVAWESMLGDDDGWTCGEESDVDRLVLTVVDVEVTL</sequence>
<evidence type="ECO:0000313" key="3">
    <source>
        <dbReference type="Proteomes" id="UP000011602"/>
    </source>
</evidence>
<keyword evidence="1" id="KW-1133">Transmembrane helix</keyword>
<reference evidence="2 3" key="1">
    <citation type="journal article" date="2014" name="PLoS Genet.">
        <title>Phylogenetically driven sequencing of extremely halophilic archaea reveals strategies for static and dynamic osmo-response.</title>
        <authorList>
            <person name="Becker E.A."/>
            <person name="Seitzer P.M."/>
            <person name="Tritt A."/>
            <person name="Larsen D."/>
            <person name="Krusor M."/>
            <person name="Yao A.I."/>
            <person name="Wu D."/>
            <person name="Madern D."/>
            <person name="Eisen J.A."/>
            <person name="Darling A.E."/>
            <person name="Facciotti M.T."/>
        </authorList>
    </citation>
    <scope>NUCLEOTIDE SEQUENCE [LARGE SCALE GENOMIC DNA]</scope>
    <source>
        <strain evidence="2 3">JCM 12255</strain>
    </source>
</reference>
<gene>
    <name evidence="2" type="ORF">C493_03587</name>
</gene>